<evidence type="ECO:0000256" key="7">
    <source>
        <dbReference type="SAM" id="MobiDB-lite"/>
    </source>
</evidence>
<dbReference type="InterPro" id="IPR011993">
    <property type="entry name" value="PH-like_dom_sf"/>
</dbReference>
<dbReference type="GeneID" id="92030489"/>
<dbReference type="Pfam" id="PF03909">
    <property type="entry name" value="BSD"/>
    <property type="match status" value="2"/>
</dbReference>
<reference evidence="10 11" key="1">
    <citation type="submission" date="2024-04" db="EMBL/GenBank/DDBJ databases">
        <title>Phyllosticta paracitricarpa is synonymous to the EU quarantine fungus P. citricarpa based on phylogenomic analyses.</title>
        <authorList>
            <consortium name="Lawrence Berkeley National Laboratory"/>
            <person name="Van ingen-buijs V.A."/>
            <person name="Van westerhoven A.C."/>
            <person name="Haridas S."/>
            <person name="Skiadas P."/>
            <person name="Martin F."/>
            <person name="Groenewald J.Z."/>
            <person name="Crous P.W."/>
            <person name="Seidl M.F."/>
        </authorList>
    </citation>
    <scope>NUCLEOTIDE SEQUENCE [LARGE SCALE GENOMIC DNA]</scope>
    <source>
        <strain evidence="10 11">CPC 17464</strain>
    </source>
</reference>
<keyword evidence="4" id="KW-0805">Transcription regulation</keyword>
<evidence type="ECO:0008006" key="12">
    <source>
        <dbReference type="Google" id="ProtNLM"/>
    </source>
</evidence>
<accession>A0ABR1L1L1</accession>
<evidence type="ECO:0000259" key="9">
    <source>
        <dbReference type="Pfam" id="PF08567"/>
    </source>
</evidence>
<dbReference type="SUPFAM" id="SSF50729">
    <property type="entry name" value="PH domain-like"/>
    <property type="match status" value="1"/>
</dbReference>
<dbReference type="PANTHER" id="PTHR12856">
    <property type="entry name" value="TRANSCRIPTION INITIATION FACTOR IIH-RELATED"/>
    <property type="match status" value="1"/>
</dbReference>
<comment type="caution">
    <text evidence="10">The sequence shown here is derived from an EMBL/GenBank/DDBJ whole genome shotgun (WGS) entry which is preliminary data.</text>
</comment>
<keyword evidence="6" id="KW-0539">Nucleus</keyword>
<keyword evidence="11" id="KW-1185">Reference proteome</keyword>
<dbReference type="RefSeq" id="XP_066649756.1">
    <property type="nucleotide sequence ID" value="XM_066797583.1"/>
</dbReference>
<feature type="domain" description="TFIIH p62 subunit N-terminal" evidence="9">
    <location>
        <begin position="7"/>
        <end position="89"/>
    </location>
</feature>
<feature type="region of interest" description="Disordered" evidence="7">
    <location>
        <begin position="456"/>
        <end position="477"/>
    </location>
</feature>
<gene>
    <name evidence="10" type="ORF">J3D65DRAFT_562747</name>
</gene>
<evidence type="ECO:0000256" key="2">
    <source>
        <dbReference type="ARBA" id="ARBA00009448"/>
    </source>
</evidence>
<dbReference type="CDD" id="cd13229">
    <property type="entry name" value="PH_TFIIH"/>
    <property type="match status" value="1"/>
</dbReference>
<dbReference type="EMBL" id="JBBPEH010000018">
    <property type="protein sequence ID" value="KAK7529139.1"/>
    <property type="molecule type" value="Genomic_DNA"/>
</dbReference>
<sequence length="659" mass="72509">MSRVPASYKKQDGVLSISKDNRTVLWAPSAPPNAPPTVTVAVADISNLQQTPATSARVSIKIVTSPDSYVFVFTSPSARDDQASITNTLRSAIEAHKARATAIQNAPTPQPTADGPAQSAAMTFAKAVSAAPTTEKPEDNMYDDARLLADVELQRSLLSKDMNTRRRFEEALKGKPDSITVSQFSSQFWSTRVHLLRAHAVQVNQTHGPVNALSSIKLKYRDDGTPQTTLTRGQIATIFNQHPLVRKAYNDLVPPMGEVEFFAAFFASRLYKRLKGEKITDMDPTNPKFDRYLNDTEENERAKGLSVEQFPHFLDIEGNEQNHSQRQGNAPDMTMRPSTHDKVPILRSLNRVSGHMMADVMPVDVDPHAPAGMDEATYEQLRLRDLSNRAKDNRIMLNIRDQRQFFARDDQASKEAQIYSKHNPSDVLKKLRRELDSSSMHTGGSGVKLQSIINVDDNSDSDQDAKKPAHQRVGAKSARNAATAQILGAIKQRRAQTADFATPLGTFATVPAQAIGLSDKTTDSLSLVHSTTIEFLHYFWTVFHSGDAARADELSTLVETLDKSLERIQAVATDAEAERRKRIDEARKANEAYTARTGKRRRFDERAFGGGAEAVQKVVGPTVEAVVRATTVYRETLKQQVAALQVAQAQGAGTPIAAG</sequence>
<comment type="similarity">
    <text evidence="2">Belongs to the TFB1 family.</text>
</comment>
<name>A0ABR1L1L1_9PEZI</name>
<dbReference type="Proteomes" id="UP001360953">
    <property type="component" value="Unassembled WGS sequence"/>
</dbReference>
<organism evidence="10 11">
    <name type="scientific">Phyllosticta citribraziliensis</name>
    <dbReference type="NCBI Taxonomy" id="989973"/>
    <lineage>
        <taxon>Eukaryota</taxon>
        <taxon>Fungi</taxon>
        <taxon>Dikarya</taxon>
        <taxon>Ascomycota</taxon>
        <taxon>Pezizomycotina</taxon>
        <taxon>Dothideomycetes</taxon>
        <taxon>Dothideomycetes incertae sedis</taxon>
        <taxon>Botryosphaeriales</taxon>
        <taxon>Phyllostictaceae</taxon>
        <taxon>Phyllosticta</taxon>
    </lineage>
</organism>
<evidence type="ECO:0000313" key="10">
    <source>
        <dbReference type="EMBL" id="KAK7529139.1"/>
    </source>
</evidence>
<evidence type="ECO:0000313" key="11">
    <source>
        <dbReference type="Proteomes" id="UP001360953"/>
    </source>
</evidence>
<feature type="domain" description="BSD" evidence="8">
    <location>
        <begin position="144"/>
        <end position="202"/>
    </location>
</feature>
<dbReference type="InterPro" id="IPR027079">
    <property type="entry name" value="Tfb1/GTF2H1"/>
</dbReference>
<evidence type="ECO:0000256" key="4">
    <source>
        <dbReference type="ARBA" id="ARBA00023015"/>
    </source>
</evidence>
<keyword evidence="3" id="KW-0677">Repeat</keyword>
<dbReference type="Gene3D" id="2.30.29.30">
    <property type="entry name" value="Pleckstrin-homology domain (PH domain)/Phosphotyrosine-binding domain (PTB)"/>
    <property type="match status" value="1"/>
</dbReference>
<dbReference type="InterPro" id="IPR013876">
    <property type="entry name" value="TFIIH_BTF_p62_N"/>
</dbReference>
<evidence type="ECO:0000259" key="8">
    <source>
        <dbReference type="Pfam" id="PF03909"/>
    </source>
</evidence>
<evidence type="ECO:0000256" key="5">
    <source>
        <dbReference type="ARBA" id="ARBA00023163"/>
    </source>
</evidence>
<protein>
    <recommendedName>
        <fullName evidence="12">BSD domain-containing protein</fullName>
    </recommendedName>
</protein>
<keyword evidence="5" id="KW-0804">Transcription</keyword>
<feature type="domain" description="BSD" evidence="8">
    <location>
        <begin position="232"/>
        <end position="278"/>
    </location>
</feature>
<evidence type="ECO:0000256" key="6">
    <source>
        <dbReference type="ARBA" id="ARBA00023242"/>
    </source>
</evidence>
<comment type="subcellular location">
    <subcellularLocation>
        <location evidence="1">Nucleus</location>
    </subcellularLocation>
</comment>
<dbReference type="Pfam" id="PF08567">
    <property type="entry name" value="PH_TFIIH"/>
    <property type="match status" value="1"/>
</dbReference>
<dbReference type="InterPro" id="IPR005607">
    <property type="entry name" value="BSD_dom"/>
</dbReference>
<evidence type="ECO:0000256" key="1">
    <source>
        <dbReference type="ARBA" id="ARBA00004123"/>
    </source>
</evidence>
<proteinExistence type="inferred from homology"/>
<evidence type="ECO:0000256" key="3">
    <source>
        <dbReference type="ARBA" id="ARBA00022737"/>
    </source>
</evidence>